<organism evidence="3">
    <name type="scientific">Onchocerca flexuosa</name>
    <dbReference type="NCBI Taxonomy" id="387005"/>
    <lineage>
        <taxon>Eukaryota</taxon>
        <taxon>Metazoa</taxon>
        <taxon>Ecdysozoa</taxon>
        <taxon>Nematoda</taxon>
        <taxon>Chromadorea</taxon>
        <taxon>Rhabditida</taxon>
        <taxon>Spirurina</taxon>
        <taxon>Spiruromorpha</taxon>
        <taxon>Filarioidea</taxon>
        <taxon>Onchocercidae</taxon>
        <taxon>Onchocerca</taxon>
    </lineage>
</organism>
<gene>
    <name evidence="1" type="ORF">OFLC_LOCUS11569</name>
</gene>
<reference evidence="3" key="1">
    <citation type="submission" date="2016-06" db="UniProtKB">
        <authorList>
            <consortium name="WormBaseParasite"/>
        </authorList>
    </citation>
    <scope>IDENTIFICATION</scope>
</reference>
<sequence length="81" mass="9485">MGDIQKEIQNLWREMVSEMNYALSDECIKEMQARNVLKARYHKFRLSLQEAIDAIKEFTKVEQSLVELPPNPFDGKIIEVS</sequence>
<reference evidence="1 2" key="2">
    <citation type="submission" date="2018-11" db="EMBL/GenBank/DDBJ databases">
        <authorList>
            <consortium name="Pathogen Informatics"/>
        </authorList>
    </citation>
    <scope>NUCLEOTIDE SEQUENCE [LARGE SCALE GENOMIC DNA]</scope>
</reference>
<dbReference type="WBParaSite" id="OFLC_0001157001-mRNA-1">
    <property type="protein sequence ID" value="OFLC_0001157001-mRNA-1"/>
    <property type="gene ID" value="OFLC_0001157001"/>
</dbReference>
<protein>
    <submittedName>
        <fullName evidence="3">PFL domain-containing protein</fullName>
    </submittedName>
</protein>
<evidence type="ECO:0000313" key="3">
    <source>
        <dbReference type="WBParaSite" id="OFLC_0001157001-mRNA-1"/>
    </source>
</evidence>
<accession>A0A183HVQ8</accession>
<dbReference type="Proteomes" id="UP000267606">
    <property type="component" value="Unassembled WGS sequence"/>
</dbReference>
<proteinExistence type="predicted"/>
<name>A0A183HVQ8_9BILA</name>
<evidence type="ECO:0000313" key="2">
    <source>
        <dbReference type="Proteomes" id="UP000267606"/>
    </source>
</evidence>
<dbReference type="EMBL" id="UZAJ01016852">
    <property type="protein sequence ID" value="VDO77415.1"/>
    <property type="molecule type" value="Genomic_DNA"/>
</dbReference>
<keyword evidence="2" id="KW-1185">Reference proteome</keyword>
<evidence type="ECO:0000313" key="1">
    <source>
        <dbReference type="EMBL" id="VDO77415.1"/>
    </source>
</evidence>
<dbReference type="AlphaFoldDB" id="A0A183HVQ8"/>